<sequence>MKIQPAIVVLSIAAPFCASQADDTGIYFAGGGSVGGKPLVMFSLDYRANLGAPVCQGTGEDDDDHEHEDDDHGHDDHEHEDDDHEDDDHEHGDDCRSLRTTVSPSSGTTYLPSSGDVTHFDLIRAALRKTMDDLGTELAGVKLGLMINHNDSTTGQCGAGPSGQCSNGAYVLRGFDTDKARFHDALARIPVPQGNLAHDFQGKELYFELFRYLTGQGIFNGHKGWQDYGDNNKNDNLDVDNPGTSFDDRLLKWDSGIENGANYVSPLVDNCSKVFMINFMFQVSNKDNDSDNAIKQGKASGGMNGLNPGTSNSAFANVIRWMRDADLADGTYGTAGNLEDVQNVTSYFFVAPTHINTTTNGYATAGGTNAALPLSTDPTLLIASLKEVFKEVLSVSTTFVSAASPVNVFNRTESLNHVFFSIFQPEQAPRWNGNLKRLKLATDPTTHRLKVLDASSPPIEAISGVDGRIKHEALTYWTSASGFDVQSYADTTKGEVVGKDGRSVGRGGGGQKIPGFLTGSPGDGNATGGARKLYTEPDSLSNGTATALRPLNADTTTATAVWDTLRLNGSKSGDTWSGAATYSSASGDDQATAVKLLKFARGQDANDEDGDGNYTEAHPWASPANQPKRKWLMGDPLHSAAVPINYGARTGYSRDVPDVRILVSGNDGFLHMFRNSASGSATTESPSGVEDWAFIPRRLLGNLKPLSDNGAATSHVYGLDGTAAVYVNDSDRDGTVNGADQVIAFVGMRRGGKGYYALDITDPDTPKMLWRIEKDDASGNFNELGYSFSDPTIAQLDWGEGRKPVIIFGGGYSANKDESSTVNAKNAAAGTDDAQGNAIYIVNAKTGALVWKAIQGSSAASATTFQHPGLADSIPSKVTAVDTDENGSVDRLYVGDTGGVVWRADLAYVKQDGTPSYNEPAHWTLTPVLSVGRHAGQPDRRFFHRPDFVPTTAGSARFDAILIGSGDREHPLDTNVQNQFYMFKDTHVVSGSPPTGSAKTVTDLDDLTSSNTVHTDKSGWYIDIGSSSSGEKVLSSPLTYNGSVYFSTYAPQGGTVSGQCGPNEGQSLTYVISLKDASGIFNFNTATTANERFVATGRGLPSDPVTVAVNGKLYVTAGNLPANPDLSKPVGNSGINRLYWYEKE</sequence>
<accession>A0A858Q5A6</accession>
<dbReference type="KEGG" id="metu:GNH96_02760"/>
<evidence type="ECO:0000313" key="6">
    <source>
        <dbReference type="EMBL" id="QJD28994.1"/>
    </source>
</evidence>
<reference evidence="7" key="1">
    <citation type="submission" date="2019-12" db="EMBL/GenBank/DDBJ databases">
        <authorList>
            <person name="Awala S.I."/>
            <person name="Rhee S.K."/>
        </authorList>
    </citation>
    <scope>NUCLEOTIDE SEQUENCE [LARGE SCALE GENOMIC DNA]</scope>
    <source>
        <strain evidence="7">IM1</strain>
    </source>
</reference>
<dbReference type="GO" id="GO:0046872">
    <property type="term" value="F:metal ion binding"/>
    <property type="evidence" value="ECO:0007669"/>
    <property type="project" value="UniProtKB-KW"/>
</dbReference>
<proteinExistence type="predicted"/>
<organism evidence="6 7">
    <name type="scientific">Methylococcus geothermalis</name>
    <dbReference type="NCBI Taxonomy" id="2681310"/>
    <lineage>
        <taxon>Bacteria</taxon>
        <taxon>Pseudomonadati</taxon>
        <taxon>Pseudomonadota</taxon>
        <taxon>Gammaproteobacteria</taxon>
        <taxon>Methylococcales</taxon>
        <taxon>Methylococcaceae</taxon>
        <taxon>Methylococcus</taxon>
    </lineage>
</organism>
<protein>
    <recommendedName>
        <fullName evidence="5">PilY1 beta-propeller domain-containing protein</fullName>
    </recommendedName>
</protein>
<feature type="compositionally biased region" description="Acidic residues" evidence="3">
    <location>
        <begin position="78"/>
        <end position="88"/>
    </location>
</feature>
<keyword evidence="2" id="KW-0106">Calcium</keyword>
<feature type="region of interest" description="Disordered" evidence="3">
    <location>
        <begin position="499"/>
        <end position="523"/>
    </location>
</feature>
<dbReference type="AlphaFoldDB" id="A0A858Q5A6"/>
<feature type="signal peptide" evidence="4">
    <location>
        <begin position="1"/>
        <end position="21"/>
    </location>
</feature>
<dbReference type="EMBL" id="CP046565">
    <property type="protein sequence ID" value="QJD28994.1"/>
    <property type="molecule type" value="Genomic_DNA"/>
</dbReference>
<feature type="region of interest" description="Disordered" evidence="3">
    <location>
        <begin position="603"/>
        <end position="627"/>
    </location>
</feature>
<dbReference type="Pfam" id="PF05567">
    <property type="entry name" value="T4P_PilY1"/>
    <property type="match status" value="1"/>
</dbReference>
<dbReference type="Proteomes" id="UP000503004">
    <property type="component" value="Chromosome"/>
</dbReference>
<evidence type="ECO:0000313" key="7">
    <source>
        <dbReference type="Proteomes" id="UP000503004"/>
    </source>
</evidence>
<feature type="compositionally biased region" description="Acidic residues" evidence="3">
    <location>
        <begin position="59"/>
        <end position="69"/>
    </location>
</feature>
<evidence type="ECO:0000256" key="2">
    <source>
        <dbReference type="ARBA" id="ARBA00022837"/>
    </source>
</evidence>
<dbReference type="InterPro" id="IPR008707">
    <property type="entry name" value="B-propeller_PilY1"/>
</dbReference>
<dbReference type="RefSeq" id="WP_169602075.1">
    <property type="nucleotide sequence ID" value="NZ_CP046565.1"/>
</dbReference>
<feature type="chain" id="PRO_5032735904" description="PilY1 beta-propeller domain-containing protein" evidence="4">
    <location>
        <begin position="22"/>
        <end position="1144"/>
    </location>
</feature>
<evidence type="ECO:0000256" key="1">
    <source>
        <dbReference type="ARBA" id="ARBA00022723"/>
    </source>
</evidence>
<keyword evidence="7" id="KW-1185">Reference proteome</keyword>
<feature type="compositionally biased region" description="Polar residues" evidence="3">
    <location>
        <begin position="98"/>
        <end position="110"/>
    </location>
</feature>
<name>A0A858Q5A6_9GAMM</name>
<evidence type="ECO:0000256" key="4">
    <source>
        <dbReference type="SAM" id="SignalP"/>
    </source>
</evidence>
<keyword evidence="1" id="KW-0479">Metal-binding</keyword>
<gene>
    <name evidence="6" type="ORF">GNH96_02760</name>
</gene>
<evidence type="ECO:0000259" key="5">
    <source>
        <dbReference type="Pfam" id="PF05567"/>
    </source>
</evidence>
<keyword evidence="4" id="KW-0732">Signal</keyword>
<feature type="domain" description="PilY1 beta-propeller" evidence="5">
    <location>
        <begin position="658"/>
        <end position="913"/>
    </location>
</feature>
<feature type="region of interest" description="Disordered" evidence="3">
    <location>
        <begin position="55"/>
        <end position="110"/>
    </location>
</feature>
<evidence type="ECO:0000256" key="3">
    <source>
        <dbReference type="SAM" id="MobiDB-lite"/>
    </source>
</evidence>